<dbReference type="EMBL" id="CP036532">
    <property type="protein sequence ID" value="QBK31047.1"/>
    <property type="molecule type" value="Genomic_DNA"/>
</dbReference>
<accession>A0A4P6V0W4</accession>
<dbReference type="KEGG" id="rpod:E0E05_10855"/>
<dbReference type="AlphaFoldDB" id="A0A4P6V0W4"/>
<keyword evidence="3" id="KW-1185">Reference proteome</keyword>
<sequence length="286" mass="30780">MKIGFNLLLWTTHVTDADAGVLEQLKAAGYDGVEVPVFEGDEAHYAALKARLDGLGLDSTVVAIVQDEARNPMSDDPASRQAGIDYLKWLVDCSAALGAEVLCGPFYQPLGVFSGTGPTPDEWQRMVEAHRAMASHAAGAGLTIAVEPLNRFECYALNTAERAAALADAVGADQYGYLYDTFHANIEEKDPVGVIAETAGRIAHVHISENDRGTPGRGHIDFQATFDALRRAGYDGWLTVEAFGHALPDIAAATKVWRPLFGSEEQVFSEAIDLIRRGWAAAEHNA</sequence>
<feature type="domain" description="Xylose isomerase-like TIM barrel" evidence="1">
    <location>
        <begin position="22"/>
        <end position="257"/>
    </location>
</feature>
<dbReference type="InterPro" id="IPR050312">
    <property type="entry name" value="IolE/XylAMocC-like"/>
</dbReference>
<gene>
    <name evidence="2" type="ORF">E0E05_10855</name>
</gene>
<evidence type="ECO:0000313" key="2">
    <source>
        <dbReference type="EMBL" id="QBK31047.1"/>
    </source>
</evidence>
<dbReference type="PANTHER" id="PTHR12110:SF21">
    <property type="entry name" value="XYLOSE ISOMERASE-LIKE TIM BARREL DOMAIN-CONTAINING PROTEIN"/>
    <property type="match status" value="1"/>
</dbReference>
<reference evidence="2 3" key="1">
    <citation type="journal article" date="2017" name="Int. J. Syst. Evol. Microbiol.">
        <title>Roseitalea porphyridii gen. nov., sp. nov., isolated from a red alga, and reclassification of Hoeflea suaedae Chung et al. 2013 as Pseudohoeflea suaedae gen. nov., comb. nov.</title>
        <authorList>
            <person name="Hyeon J.W."/>
            <person name="Jeong S.E."/>
            <person name="Baek K."/>
            <person name="Jeon C.O."/>
        </authorList>
    </citation>
    <scope>NUCLEOTIDE SEQUENCE [LARGE SCALE GENOMIC DNA]</scope>
    <source>
        <strain evidence="2 3">MA7-20</strain>
    </source>
</reference>
<evidence type="ECO:0000259" key="1">
    <source>
        <dbReference type="Pfam" id="PF01261"/>
    </source>
</evidence>
<dbReference type="InterPro" id="IPR036237">
    <property type="entry name" value="Xyl_isomerase-like_sf"/>
</dbReference>
<dbReference type="Gene3D" id="3.20.20.150">
    <property type="entry name" value="Divalent-metal-dependent TIM barrel enzymes"/>
    <property type="match status" value="1"/>
</dbReference>
<dbReference type="GO" id="GO:0016853">
    <property type="term" value="F:isomerase activity"/>
    <property type="evidence" value="ECO:0007669"/>
    <property type="project" value="UniProtKB-KW"/>
</dbReference>
<dbReference type="Proteomes" id="UP000293719">
    <property type="component" value="Chromosome"/>
</dbReference>
<dbReference type="SUPFAM" id="SSF51658">
    <property type="entry name" value="Xylose isomerase-like"/>
    <property type="match status" value="1"/>
</dbReference>
<evidence type="ECO:0000313" key="3">
    <source>
        <dbReference type="Proteomes" id="UP000293719"/>
    </source>
</evidence>
<dbReference type="OrthoDB" id="9801426at2"/>
<dbReference type="RefSeq" id="WP_131616725.1">
    <property type="nucleotide sequence ID" value="NZ_CP036532.1"/>
</dbReference>
<organism evidence="2 3">
    <name type="scientific">Roseitalea porphyridii</name>
    <dbReference type="NCBI Taxonomy" id="1852022"/>
    <lineage>
        <taxon>Bacteria</taxon>
        <taxon>Pseudomonadati</taxon>
        <taxon>Pseudomonadota</taxon>
        <taxon>Alphaproteobacteria</taxon>
        <taxon>Hyphomicrobiales</taxon>
        <taxon>Ahrensiaceae</taxon>
        <taxon>Roseitalea</taxon>
    </lineage>
</organism>
<dbReference type="Pfam" id="PF01261">
    <property type="entry name" value="AP_endonuc_2"/>
    <property type="match status" value="1"/>
</dbReference>
<dbReference type="PANTHER" id="PTHR12110">
    <property type="entry name" value="HYDROXYPYRUVATE ISOMERASE"/>
    <property type="match status" value="1"/>
</dbReference>
<proteinExistence type="predicted"/>
<keyword evidence="2" id="KW-0413">Isomerase</keyword>
<name>A0A4P6V0W4_9HYPH</name>
<protein>
    <submittedName>
        <fullName evidence="2">Sugar phosphate isomerase/epimerase</fullName>
    </submittedName>
</protein>
<dbReference type="InterPro" id="IPR013022">
    <property type="entry name" value="Xyl_isomerase-like_TIM-brl"/>
</dbReference>
<dbReference type="GeneID" id="90767796"/>